<dbReference type="FunFam" id="3.40.50.2000:FF:000037">
    <property type="entry name" value="Glycosyltransferase"/>
    <property type="match status" value="1"/>
</dbReference>
<evidence type="ECO:0000256" key="4">
    <source>
        <dbReference type="RuleBase" id="RU003718"/>
    </source>
</evidence>
<evidence type="ECO:0000256" key="1">
    <source>
        <dbReference type="ARBA" id="ARBA00004721"/>
    </source>
</evidence>
<dbReference type="Pfam" id="PF00201">
    <property type="entry name" value="UDPGT"/>
    <property type="match status" value="1"/>
</dbReference>
<evidence type="ECO:0000256" key="3">
    <source>
        <dbReference type="ARBA" id="ARBA00022679"/>
    </source>
</evidence>
<reference evidence="6" key="1">
    <citation type="journal article" date="2021" name="Nat. Commun.">
        <title>Genomic analyses provide insights into spinach domestication and the genetic basis of agronomic traits.</title>
        <authorList>
            <person name="Cai X."/>
            <person name="Sun X."/>
            <person name="Xu C."/>
            <person name="Sun H."/>
            <person name="Wang X."/>
            <person name="Ge C."/>
            <person name="Zhang Z."/>
            <person name="Wang Q."/>
            <person name="Fei Z."/>
            <person name="Jiao C."/>
            <person name="Wang Q."/>
        </authorList>
    </citation>
    <scope>NUCLEOTIDE SEQUENCE [LARGE SCALE GENOMIC DNA]</scope>
    <source>
        <strain evidence="6">cv. Varoflay</strain>
    </source>
</reference>
<dbReference type="AlphaFoldDB" id="A0A9R0IC95"/>
<dbReference type="KEGG" id="soe:110786383"/>
<dbReference type="InterPro" id="IPR035595">
    <property type="entry name" value="UDP_glycos_trans_CS"/>
</dbReference>
<comment type="similarity">
    <text evidence="2 4">Belongs to the UDP-glycosyltransferase family.</text>
</comment>
<dbReference type="Proteomes" id="UP000813463">
    <property type="component" value="Chromosome 6"/>
</dbReference>
<dbReference type="EC" id="2.4.1.-" evidence="5"/>
<gene>
    <name evidence="7" type="primary">LOC110786383</name>
</gene>
<evidence type="ECO:0000313" key="6">
    <source>
        <dbReference type="Proteomes" id="UP000813463"/>
    </source>
</evidence>
<dbReference type="PROSITE" id="PS00375">
    <property type="entry name" value="UDPGT"/>
    <property type="match status" value="1"/>
</dbReference>
<evidence type="ECO:0000313" key="7">
    <source>
        <dbReference type="RefSeq" id="XP_021846621.1"/>
    </source>
</evidence>
<dbReference type="CDD" id="cd03784">
    <property type="entry name" value="GT1_Gtf-like"/>
    <property type="match status" value="1"/>
</dbReference>
<dbReference type="OrthoDB" id="5835829at2759"/>
<evidence type="ECO:0000256" key="5">
    <source>
        <dbReference type="RuleBase" id="RU362057"/>
    </source>
</evidence>
<comment type="pathway">
    <text evidence="1">Secondary metabolite biosynthesis; terpenoid biosynthesis.</text>
</comment>
<dbReference type="GeneID" id="110786383"/>
<reference evidence="7" key="2">
    <citation type="submission" date="2025-08" db="UniProtKB">
        <authorList>
            <consortium name="RefSeq"/>
        </authorList>
    </citation>
    <scope>IDENTIFICATION</scope>
    <source>
        <tissue evidence="7">Leaf</tissue>
    </source>
</reference>
<sequence>MSQNNNNKDKEGGVLNIAFYPWFALGHLTSFLRLANKLAEKGHNISFFLPTKTQSKFASQNHYPNHLKFMPIDIPHVDGLPPWAETTNDVPVSAVSLIMTAMDLTRDTIESHLTLLKPDFVFYDFSYWMPELCRKLGIKSVHYITGFIARYAGLAFSVKEYQNSPGKAHQWPTPPNLPSQIFQMRPHEAKILDPIVKIRLGLKGVSYGEMFCISLRECDAIAVKTCKEMEQIYCEYIENTLQKPVLLAGPVVPKPPSSKLVDHHATWLNGFDAATVIYCALGSECALSLNQFQHLLLGLELTGKPFLTALKPPKEYETVESAFPEGFAERIKGRGIVQGGWVQQQLILQHPSVGCFITHCGAASLSEAMASQCQIVLMPQGVDQFTNAKQMSLELKIGVEVEAKEDDGLFTKEAINKAISLVMEQDSQIGREVMVNHAKWRDFILTEGLEDSYITTFIQSLQHLLPSF</sequence>
<dbReference type="PANTHER" id="PTHR48049">
    <property type="entry name" value="GLYCOSYLTRANSFERASE"/>
    <property type="match status" value="1"/>
</dbReference>
<accession>A0A9R0IC95</accession>
<protein>
    <recommendedName>
        <fullName evidence="5">Glycosyltransferase</fullName>
        <ecNumber evidence="5">2.4.1.-</ecNumber>
    </recommendedName>
</protein>
<keyword evidence="3 4" id="KW-0808">Transferase</keyword>
<dbReference type="RefSeq" id="XP_021846621.1">
    <property type="nucleotide sequence ID" value="XM_021990929.2"/>
</dbReference>
<dbReference type="PANTHER" id="PTHR48049:SF34">
    <property type="entry name" value="UDP-GLYCOSYLTRANSFERASE 79B30-LIKE"/>
    <property type="match status" value="1"/>
</dbReference>
<dbReference type="Gene3D" id="3.40.50.2000">
    <property type="entry name" value="Glycogen Phosphorylase B"/>
    <property type="match status" value="2"/>
</dbReference>
<evidence type="ECO:0000256" key="2">
    <source>
        <dbReference type="ARBA" id="ARBA00009995"/>
    </source>
</evidence>
<proteinExistence type="inferred from homology"/>
<dbReference type="GO" id="GO:0035251">
    <property type="term" value="F:UDP-glucosyltransferase activity"/>
    <property type="evidence" value="ECO:0000318"/>
    <property type="project" value="GO_Central"/>
</dbReference>
<keyword evidence="6" id="KW-1185">Reference proteome</keyword>
<dbReference type="InterPro" id="IPR002213">
    <property type="entry name" value="UDP_glucos_trans"/>
</dbReference>
<name>A0A9R0IC95_SPIOL</name>
<dbReference type="SUPFAM" id="SSF53756">
    <property type="entry name" value="UDP-Glycosyltransferase/glycogen phosphorylase"/>
    <property type="match status" value="1"/>
</dbReference>
<dbReference type="InterPro" id="IPR050481">
    <property type="entry name" value="UDP-glycosyltransf_plant"/>
</dbReference>
<organism evidence="6 7">
    <name type="scientific">Spinacia oleracea</name>
    <name type="common">Spinach</name>
    <dbReference type="NCBI Taxonomy" id="3562"/>
    <lineage>
        <taxon>Eukaryota</taxon>
        <taxon>Viridiplantae</taxon>
        <taxon>Streptophyta</taxon>
        <taxon>Embryophyta</taxon>
        <taxon>Tracheophyta</taxon>
        <taxon>Spermatophyta</taxon>
        <taxon>Magnoliopsida</taxon>
        <taxon>eudicotyledons</taxon>
        <taxon>Gunneridae</taxon>
        <taxon>Pentapetalae</taxon>
        <taxon>Caryophyllales</taxon>
        <taxon>Chenopodiaceae</taxon>
        <taxon>Chenopodioideae</taxon>
        <taxon>Anserineae</taxon>
        <taxon>Spinacia</taxon>
    </lineage>
</organism>
<keyword evidence="4" id="KW-0328">Glycosyltransferase</keyword>